<keyword evidence="5 6" id="KW-0472">Membrane</keyword>
<dbReference type="OMA" id="MHCIPTQ"/>
<evidence type="ECO:0008006" key="11">
    <source>
        <dbReference type="Google" id="ProtNLM"/>
    </source>
</evidence>
<accession>G5ACN2</accession>
<evidence type="ECO:0000256" key="4">
    <source>
        <dbReference type="ARBA" id="ARBA00022989"/>
    </source>
</evidence>
<evidence type="ECO:0000256" key="5">
    <source>
        <dbReference type="ARBA" id="ARBA00023136"/>
    </source>
</evidence>
<dbReference type="Pfam" id="PF13850">
    <property type="entry name" value="ERGIC_N"/>
    <property type="match status" value="1"/>
</dbReference>
<dbReference type="InterPro" id="IPR039542">
    <property type="entry name" value="Erv_N"/>
</dbReference>
<dbReference type="GO" id="GO:0016020">
    <property type="term" value="C:membrane"/>
    <property type="evidence" value="ECO:0007669"/>
    <property type="project" value="UniProtKB-SubCell"/>
</dbReference>
<dbReference type="GO" id="GO:0005783">
    <property type="term" value="C:endoplasmic reticulum"/>
    <property type="evidence" value="ECO:0007669"/>
    <property type="project" value="TreeGrafter"/>
</dbReference>
<organism evidence="9 10">
    <name type="scientific">Phytophthora sojae (strain P6497)</name>
    <name type="common">Soybean stem and root rot agent</name>
    <name type="synonym">Phytophthora megasperma f. sp. glycines</name>
    <dbReference type="NCBI Taxonomy" id="1094619"/>
    <lineage>
        <taxon>Eukaryota</taxon>
        <taxon>Sar</taxon>
        <taxon>Stramenopiles</taxon>
        <taxon>Oomycota</taxon>
        <taxon>Peronosporomycetes</taxon>
        <taxon>Peronosporales</taxon>
        <taxon>Peronosporaceae</taxon>
        <taxon>Phytophthora</taxon>
    </lineage>
</organism>
<dbReference type="KEGG" id="psoj:PHYSODRAFT_319656"/>
<dbReference type="GeneID" id="20644351"/>
<dbReference type="GO" id="GO:0030134">
    <property type="term" value="C:COPII-coated ER to Golgi transport vesicle"/>
    <property type="evidence" value="ECO:0007669"/>
    <property type="project" value="TreeGrafter"/>
</dbReference>
<comment type="similarity">
    <text evidence="2">Belongs to the ERGIC family.</text>
</comment>
<dbReference type="InParanoid" id="G5ACN2"/>
<evidence type="ECO:0000256" key="1">
    <source>
        <dbReference type="ARBA" id="ARBA00004141"/>
    </source>
</evidence>
<dbReference type="InterPro" id="IPR045888">
    <property type="entry name" value="Erv"/>
</dbReference>
<evidence type="ECO:0000259" key="7">
    <source>
        <dbReference type="Pfam" id="PF07970"/>
    </source>
</evidence>
<evidence type="ECO:0000259" key="8">
    <source>
        <dbReference type="Pfam" id="PF13850"/>
    </source>
</evidence>
<keyword evidence="3 6" id="KW-0812">Transmembrane</keyword>
<dbReference type="AlphaFoldDB" id="G5ACN2"/>
<evidence type="ECO:0000256" key="6">
    <source>
        <dbReference type="SAM" id="Phobius"/>
    </source>
</evidence>
<dbReference type="EMBL" id="JH159163">
    <property type="protein sequence ID" value="EGZ07106.1"/>
    <property type="molecule type" value="Genomic_DNA"/>
</dbReference>
<keyword evidence="4 6" id="KW-1133">Transmembrane helix</keyword>
<reference evidence="9 10" key="1">
    <citation type="journal article" date="2006" name="Science">
        <title>Phytophthora genome sequences uncover evolutionary origins and mechanisms of pathogenesis.</title>
        <authorList>
            <person name="Tyler B.M."/>
            <person name="Tripathy S."/>
            <person name="Zhang X."/>
            <person name="Dehal P."/>
            <person name="Jiang R.H."/>
            <person name="Aerts A."/>
            <person name="Arredondo F.D."/>
            <person name="Baxter L."/>
            <person name="Bensasson D."/>
            <person name="Beynon J.L."/>
            <person name="Chapman J."/>
            <person name="Damasceno C.M."/>
            <person name="Dorrance A.E."/>
            <person name="Dou D."/>
            <person name="Dickerman A.W."/>
            <person name="Dubchak I.L."/>
            <person name="Garbelotto M."/>
            <person name="Gijzen M."/>
            <person name="Gordon S.G."/>
            <person name="Govers F."/>
            <person name="Grunwald N.J."/>
            <person name="Huang W."/>
            <person name="Ivors K.L."/>
            <person name="Jones R.W."/>
            <person name="Kamoun S."/>
            <person name="Krampis K."/>
            <person name="Lamour K.H."/>
            <person name="Lee M.K."/>
            <person name="McDonald W.H."/>
            <person name="Medina M."/>
            <person name="Meijer H.J."/>
            <person name="Nordberg E.K."/>
            <person name="Maclean D.J."/>
            <person name="Ospina-Giraldo M.D."/>
            <person name="Morris P.F."/>
            <person name="Phuntumart V."/>
            <person name="Putnam N.H."/>
            <person name="Rash S."/>
            <person name="Rose J.K."/>
            <person name="Sakihama Y."/>
            <person name="Salamov A.A."/>
            <person name="Savidor A."/>
            <person name="Scheuring C.F."/>
            <person name="Smith B.M."/>
            <person name="Sobral B.W."/>
            <person name="Terry A."/>
            <person name="Torto-Alalibo T.A."/>
            <person name="Win J."/>
            <person name="Xu Z."/>
            <person name="Zhang H."/>
            <person name="Grigoriev I.V."/>
            <person name="Rokhsar D.S."/>
            <person name="Boore J.L."/>
        </authorList>
    </citation>
    <scope>NUCLEOTIDE SEQUENCE [LARGE SCALE GENOMIC DNA]</scope>
    <source>
        <strain evidence="9 10">P6497</strain>
    </source>
</reference>
<dbReference type="Pfam" id="PF07970">
    <property type="entry name" value="COPIIcoated_ERV"/>
    <property type="match status" value="1"/>
</dbReference>
<feature type="domain" description="Endoplasmic reticulum vesicle transporter C-terminal" evidence="7">
    <location>
        <begin position="150"/>
        <end position="366"/>
    </location>
</feature>
<proteinExistence type="inferred from homology"/>
<comment type="subcellular location">
    <subcellularLocation>
        <location evidence="1">Membrane</location>
        <topology evidence="1">Multi-pass membrane protein</topology>
    </subcellularLocation>
</comment>
<dbReference type="PANTHER" id="PTHR10984">
    <property type="entry name" value="ENDOPLASMIC RETICULUM-GOLGI INTERMEDIATE COMPARTMENT PROTEIN"/>
    <property type="match status" value="1"/>
</dbReference>
<evidence type="ECO:0000313" key="9">
    <source>
        <dbReference type="EMBL" id="EGZ07106.1"/>
    </source>
</evidence>
<gene>
    <name evidence="9" type="ORF">PHYSODRAFT_319656</name>
</gene>
<dbReference type="RefSeq" id="XP_009537870.1">
    <property type="nucleotide sequence ID" value="XM_009539575.1"/>
</dbReference>
<evidence type="ECO:0000313" key="10">
    <source>
        <dbReference type="Proteomes" id="UP000002640"/>
    </source>
</evidence>
<dbReference type="STRING" id="1094619.G5ACN2"/>
<feature type="domain" description="Endoplasmic reticulum vesicle transporter N-terminal" evidence="8">
    <location>
        <begin position="12"/>
        <end position="101"/>
    </location>
</feature>
<dbReference type="PANTHER" id="PTHR10984:SF25">
    <property type="entry name" value="ENDOPLASMIC RETICULUM-GOLGI INTERMEDIATE COMPARTMENT PROTEIN 3"/>
    <property type="match status" value="1"/>
</dbReference>
<dbReference type="Proteomes" id="UP000002640">
    <property type="component" value="Unassembled WGS sequence"/>
</dbReference>
<evidence type="ECO:0000256" key="2">
    <source>
        <dbReference type="ARBA" id="ARBA00005648"/>
    </source>
</evidence>
<evidence type="ECO:0000256" key="3">
    <source>
        <dbReference type="ARBA" id="ARBA00022692"/>
    </source>
</evidence>
<feature type="transmembrane region" description="Helical" evidence="6">
    <location>
        <begin position="34"/>
        <end position="56"/>
    </location>
</feature>
<sequence>MAAGGSSWLSRLKGLDAYPKTIEEFKVRTLQGGLFSLLAFACISLLLVSELSFYLATDTVDKMTVDGGRNTMVAINFDVEFPRMACSVVALESADMAGNVQHDIEHNIRKIPLDHTGQALAEGMHDVIGGALTNNTELHGETDKPACGSCYSAGEPGECCDTCESVKAAYARKSWMMPSLHTIAQCQEVEIEKVLRGEVNEGCRIQGSLVVSKVAGKLYFAPSKFFRSGYLSSKDLVDATFKVFDTSHTIRSLSFGEAYPDMKNPLDNRKKELPDEKTRGSFQYFLKVVPTEYTFLSASRIITNQFSATEHFRQLTPVSDKGLPMVTFSYTFSPIMFRIEQYRVGFLQFLTSVCAIVGGVFTRTATADESVYRGQVGAKIRGTSVLGRQGGRARRRLP</sequence>
<name>G5ACN2_PHYSP</name>
<dbReference type="InterPro" id="IPR012936">
    <property type="entry name" value="Erv_C"/>
</dbReference>
<keyword evidence="10" id="KW-1185">Reference proteome</keyword>
<protein>
    <recommendedName>
        <fullName evidence="11">Endoplasmic reticulum vesicle transporter C-terminal domain-containing protein</fullName>
    </recommendedName>
</protein>